<accession>A0ABV6YG07</accession>
<reference evidence="1 2" key="1">
    <citation type="submission" date="2024-09" db="EMBL/GenBank/DDBJ databases">
        <title>Nodulacao em especies de Leguminosae Basais da Amazonia e Caracterizacao dos Rizobios e Bacterias Associadas aos Nodulos.</title>
        <authorList>
            <person name="Jambeiro I.C.A."/>
            <person name="Lopes I.S."/>
            <person name="Aguiar E.R.G.R."/>
            <person name="Santos A.F.J."/>
            <person name="Dos Santos J.M.F."/>
            <person name="Gross E."/>
        </authorList>
    </citation>
    <scope>NUCLEOTIDE SEQUENCE [LARGE SCALE GENOMIC DNA]</scope>
    <source>
        <strain evidence="1 2">BRUESC1165</strain>
    </source>
</reference>
<protein>
    <recommendedName>
        <fullName evidence="3">DUF1877 family protein</fullName>
    </recommendedName>
</protein>
<evidence type="ECO:0000313" key="2">
    <source>
        <dbReference type="Proteomes" id="UP001593940"/>
    </source>
</evidence>
<sequence length="146" mass="16616">MTANYTLFAMDDGWLTRTANPTWEDVEDEVMFDSIDLDQSQVDWVFERRSDALRYLTNGEFGHPGGFAAWDGTGCFMGFITVPTTAEIAKILSEKTPEELLREATWIEAEFLDDVSRCLRIYYSDLKRFIENAVLQGNGLACSFTN</sequence>
<dbReference type="EMBL" id="JBHOMY010000121">
    <property type="protein sequence ID" value="MFC1460181.1"/>
    <property type="molecule type" value="Genomic_DNA"/>
</dbReference>
<organism evidence="1 2">
    <name type="scientific">Microvirga arabica</name>
    <dbReference type="NCBI Taxonomy" id="1128671"/>
    <lineage>
        <taxon>Bacteria</taxon>
        <taxon>Pseudomonadati</taxon>
        <taxon>Pseudomonadota</taxon>
        <taxon>Alphaproteobacteria</taxon>
        <taxon>Hyphomicrobiales</taxon>
        <taxon>Methylobacteriaceae</taxon>
        <taxon>Microvirga</taxon>
    </lineage>
</organism>
<gene>
    <name evidence="1" type="ORF">ACETIH_26445</name>
</gene>
<dbReference type="RefSeq" id="WP_203272710.1">
    <property type="nucleotide sequence ID" value="NZ_JAFBID010000028.1"/>
</dbReference>
<comment type="caution">
    <text evidence="1">The sequence shown here is derived from an EMBL/GenBank/DDBJ whole genome shotgun (WGS) entry which is preliminary data.</text>
</comment>
<evidence type="ECO:0000313" key="1">
    <source>
        <dbReference type="EMBL" id="MFC1460181.1"/>
    </source>
</evidence>
<keyword evidence="2" id="KW-1185">Reference proteome</keyword>
<name>A0ABV6YG07_9HYPH</name>
<proteinExistence type="predicted"/>
<evidence type="ECO:0008006" key="3">
    <source>
        <dbReference type="Google" id="ProtNLM"/>
    </source>
</evidence>
<dbReference type="Proteomes" id="UP001593940">
    <property type="component" value="Unassembled WGS sequence"/>
</dbReference>